<proteinExistence type="inferred from homology"/>
<keyword evidence="6" id="KW-1185">Reference proteome</keyword>
<evidence type="ECO:0000313" key="6">
    <source>
        <dbReference type="Proteomes" id="UP000054279"/>
    </source>
</evidence>
<dbReference type="HOGENOM" id="CLU_111635_0_0_1"/>
<keyword evidence="3" id="KW-0964">Secreted</keyword>
<name>A0A0C9TY91_SPHS4</name>
<organism evidence="5 6">
    <name type="scientific">Sphaerobolus stellatus (strain SS14)</name>
    <dbReference type="NCBI Taxonomy" id="990650"/>
    <lineage>
        <taxon>Eukaryota</taxon>
        <taxon>Fungi</taxon>
        <taxon>Dikarya</taxon>
        <taxon>Basidiomycota</taxon>
        <taxon>Agaricomycotina</taxon>
        <taxon>Agaricomycetes</taxon>
        <taxon>Phallomycetidae</taxon>
        <taxon>Geastrales</taxon>
        <taxon>Sphaerobolaceae</taxon>
        <taxon>Sphaerobolus</taxon>
    </lineage>
</organism>
<feature type="signal peptide" evidence="4">
    <location>
        <begin position="1"/>
        <end position="19"/>
    </location>
</feature>
<dbReference type="CDD" id="cd22778">
    <property type="entry name" value="DPBB_CEPL-like"/>
    <property type="match status" value="1"/>
</dbReference>
<keyword evidence="4" id="KW-0732">Signal</keyword>
<dbReference type="GO" id="GO:0005576">
    <property type="term" value="C:extracellular region"/>
    <property type="evidence" value="ECO:0007669"/>
    <property type="project" value="UniProtKB-SubCell"/>
</dbReference>
<dbReference type="InterPro" id="IPR036908">
    <property type="entry name" value="RlpA-like_sf"/>
</dbReference>
<evidence type="ECO:0008006" key="7">
    <source>
        <dbReference type="Google" id="ProtNLM"/>
    </source>
</evidence>
<dbReference type="Gene3D" id="2.40.40.10">
    <property type="entry name" value="RlpA-like domain"/>
    <property type="match status" value="1"/>
</dbReference>
<evidence type="ECO:0000256" key="3">
    <source>
        <dbReference type="ARBA" id="ARBA00022525"/>
    </source>
</evidence>
<reference evidence="5 6" key="1">
    <citation type="submission" date="2014-06" db="EMBL/GenBank/DDBJ databases">
        <title>Evolutionary Origins and Diversification of the Mycorrhizal Mutualists.</title>
        <authorList>
            <consortium name="DOE Joint Genome Institute"/>
            <consortium name="Mycorrhizal Genomics Consortium"/>
            <person name="Kohler A."/>
            <person name="Kuo A."/>
            <person name="Nagy L.G."/>
            <person name="Floudas D."/>
            <person name="Copeland A."/>
            <person name="Barry K.W."/>
            <person name="Cichocki N."/>
            <person name="Veneault-Fourrey C."/>
            <person name="LaButti K."/>
            <person name="Lindquist E.A."/>
            <person name="Lipzen A."/>
            <person name="Lundell T."/>
            <person name="Morin E."/>
            <person name="Murat C."/>
            <person name="Riley R."/>
            <person name="Ohm R."/>
            <person name="Sun H."/>
            <person name="Tunlid A."/>
            <person name="Henrissat B."/>
            <person name="Grigoriev I.V."/>
            <person name="Hibbett D.S."/>
            <person name="Martin F."/>
        </authorList>
    </citation>
    <scope>NUCLEOTIDE SEQUENCE [LARGE SCALE GENOMIC DNA]</scope>
    <source>
        <strain evidence="5 6">SS14</strain>
    </source>
</reference>
<protein>
    <recommendedName>
        <fullName evidence="7">Cerato-platanin</fullName>
    </recommendedName>
</protein>
<comment type="subcellular location">
    <subcellularLocation>
        <location evidence="1">Secreted</location>
    </subcellularLocation>
</comment>
<evidence type="ECO:0000256" key="1">
    <source>
        <dbReference type="ARBA" id="ARBA00004613"/>
    </source>
</evidence>
<dbReference type="SUPFAM" id="SSF50685">
    <property type="entry name" value="Barwin-like endoglucanases"/>
    <property type="match status" value="1"/>
</dbReference>
<dbReference type="Pfam" id="PF07249">
    <property type="entry name" value="Cerato-platanin"/>
    <property type="match status" value="1"/>
</dbReference>
<dbReference type="Proteomes" id="UP000054279">
    <property type="component" value="Unassembled WGS sequence"/>
</dbReference>
<accession>A0A0C9TY91</accession>
<dbReference type="OrthoDB" id="4898945at2759"/>
<dbReference type="EMBL" id="KN837189">
    <property type="protein sequence ID" value="KIJ35438.1"/>
    <property type="molecule type" value="Genomic_DNA"/>
</dbReference>
<evidence type="ECO:0000256" key="2">
    <source>
        <dbReference type="ARBA" id="ARBA00010421"/>
    </source>
</evidence>
<dbReference type="AlphaFoldDB" id="A0A0C9TY91"/>
<evidence type="ECO:0000256" key="4">
    <source>
        <dbReference type="SAM" id="SignalP"/>
    </source>
</evidence>
<feature type="chain" id="PRO_5002203842" description="Cerato-platanin" evidence="4">
    <location>
        <begin position="20"/>
        <end position="146"/>
    </location>
</feature>
<comment type="similarity">
    <text evidence="2">Belongs to the cerato-platanin family.</text>
</comment>
<evidence type="ECO:0000313" key="5">
    <source>
        <dbReference type="EMBL" id="KIJ35438.1"/>
    </source>
</evidence>
<sequence>MHFTSLFTILVLFASTSMAAPPSAPFTTTVTYDNTYDSPTGSLNSVACSNGANGLVTKGFTTFDSLPNFPFIGGAHAVASWNSTNCGSCWSLTYSGNTIYVTAIDTAAVGFNIAQEALDKLTDGQAVRVGKFNVTAVQVPASNCGF</sequence>
<gene>
    <name evidence="5" type="ORF">M422DRAFT_180833</name>
</gene>
<dbReference type="InterPro" id="IPR010829">
    <property type="entry name" value="Cerato-platanin"/>
</dbReference>